<gene>
    <name evidence="10" type="ORF">SAMN05660472_00321</name>
</gene>
<comment type="subcellular location">
    <subcellularLocation>
        <location evidence="1">Cell membrane</location>
        <topology evidence="1">Multi-pass membrane protein</topology>
    </subcellularLocation>
</comment>
<accession>A0A1G8XT92</accession>
<comment type="similarity">
    <text evidence="6">Belongs to the ABC-4 integral membrane protein family.</text>
</comment>
<evidence type="ECO:0000256" key="2">
    <source>
        <dbReference type="ARBA" id="ARBA00022475"/>
    </source>
</evidence>
<proteinExistence type="inferred from homology"/>
<dbReference type="GO" id="GO:0022857">
    <property type="term" value="F:transmembrane transporter activity"/>
    <property type="evidence" value="ECO:0007669"/>
    <property type="project" value="TreeGrafter"/>
</dbReference>
<evidence type="ECO:0000256" key="6">
    <source>
        <dbReference type="ARBA" id="ARBA00038076"/>
    </source>
</evidence>
<feature type="domain" description="ABC3 transporter permease C-terminal" evidence="8">
    <location>
        <begin position="283"/>
        <end position="395"/>
    </location>
</feature>
<reference evidence="10 11" key="1">
    <citation type="submission" date="2016-10" db="EMBL/GenBank/DDBJ databases">
        <authorList>
            <person name="de Groot N.N."/>
        </authorList>
    </citation>
    <scope>NUCLEOTIDE SEQUENCE [LARGE SCALE GENOMIC DNA]</scope>
    <source>
        <strain evidence="10 11">DSM 18346</strain>
    </source>
</reference>
<dbReference type="OrthoDB" id="9770036at2"/>
<keyword evidence="11" id="KW-1185">Reference proteome</keyword>
<feature type="transmembrane region" description="Helical" evidence="7">
    <location>
        <begin position="322"/>
        <end position="349"/>
    </location>
</feature>
<dbReference type="InterPro" id="IPR050250">
    <property type="entry name" value="Macrolide_Exporter_MacB"/>
</dbReference>
<dbReference type="STRING" id="393762.SAMN05660472_00321"/>
<keyword evidence="4 7" id="KW-1133">Transmembrane helix</keyword>
<protein>
    <submittedName>
        <fullName evidence="10">Putative ABC transport system permease protein</fullName>
    </submittedName>
</protein>
<dbReference type="PANTHER" id="PTHR30572">
    <property type="entry name" value="MEMBRANE COMPONENT OF TRANSPORTER-RELATED"/>
    <property type="match status" value="1"/>
</dbReference>
<evidence type="ECO:0000256" key="3">
    <source>
        <dbReference type="ARBA" id="ARBA00022692"/>
    </source>
</evidence>
<feature type="domain" description="MacB-like periplasmic core" evidence="9">
    <location>
        <begin position="21"/>
        <end position="244"/>
    </location>
</feature>
<dbReference type="Pfam" id="PF02687">
    <property type="entry name" value="FtsX"/>
    <property type="match status" value="1"/>
</dbReference>
<evidence type="ECO:0000256" key="4">
    <source>
        <dbReference type="ARBA" id="ARBA00022989"/>
    </source>
</evidence>
<feature type="transmembrane region" description="Helical" evidence="7">
    <location>
        <begin position="21"/>
        <end position="41"/>
    </location>
</feature>
<keyword evidence="5 7" id="KW-0472">Membrane</keyword>
<feature type="transmembrane region" description="Helical" evidence="7">
    <location>
        <begin position="361"/>
        <end position="385"/>
    </location>
</feature>
<evidence type="ECO:0000256" key="5">
    <source>
        <dbReference type="ARBA" id="ARBA00023136"/>
    </source>
</evidence>
<evidence type="ECO:0000256" key="7">
    <source>
        <dbReference type="SAM" id="Phobius"/>
    </source>
</evidence>
<evidence type="ECO:0000259" key="8">
    <source>
        <dbReference type="Pfam" id="PF02687"/>
    </source>
</evidence>
<dbReference type="GO" id="GO:0005886">
    <property type="term" value="C:plasma membrane"/>
    <property type="evidence" value="ECO:0007669"/>
    <property type="project" value="UniProtKB-SubCell"/>
</dbReference>
<keyword evidence="2" id="KW-1003">Cell membrane</keyword>
<dbReference type="RefSeq" id="WP_090549371.1">
    <property type="nucleotide sequence ID" value="NZ_FNFP01000001.1"/>
</dbReference>
<organism evidence="10 11">
    <name type="scientific">Natronincola ferrireducens</name>
    <dbReference type="NCBI Taxonomy" id="393762"/>
    <lineage>
        <taxon>Bacteria</taxon>
        <taxon>Bacillati</taxon>
        <taxon>Bacillota</taxon>
        <taxon>Clostridia</taxon>
        <taxon>Peptostreptococcales</taxon>
        <taxon>Natronincolaceae</taxon>
        <taxon>Natronincola</taxon>
    </lineage>
</organism>
<evidence type="ECO:0000313" key="10">
    <source>
        <dbReference type="EMBL" id="SDJ93748.1"/>
    </source>
</evidence>
<dbReference type="AlphaFoldDB" id="A0A1G8XT92"/>
<evidence type="ECO:0000313" key="11">
    <source>
        <dbReference type="Proteomes" id="UP000198718"/>
    </source>
</evidence>
<keyword evidence="3 7" id="KW-0812">Transmembrane</keyword>
<dbReference type="InterPro" id="IPR003838">
    <property type="entry name" value="ABC3_permease_C"/>
</dbReference>
<dbReference type="Pfam" id="PF12704">
    <property type="entry name" value="MacB_PCD"/>
    <property type="match status" value="1"/>
</dbReference>
<name>A0A1G8XT92_9FIRM</name>
<feature type="transmembrane region" description="Helical" evidence="7">
    <location>
        <begin position="273"/>
        <end position="301"/>
    </location>
</feature>
<dbReference type="InterPro" id="IPR025857">
    <property type="entry name" value="MacB_PCD"/>
</dbReference>
<sequence>MLLIETFRVALQSIWTNKLRSSLTILGLVIGILSVVVITTLGNAAQADMTSAFEQYGKGKLNVNLRGNADRPAVYRDFFSDEDISAIGRMEDDIIAISPELRRWMTIQHGNKQTRIDMMGVNHNYNQVETIDLLGGRFFTEEDTLGRRNVMIIDEKTARFLFDSTDVIGEIVTVTTGWYAVELMIIGVDKLMDSAILNMAQGDYSYGYMPITLAARMYFTDRYPRFMLQAQEGLNLDAVSERVLNLLERRNKERDMYWVFTREEQFNQATEGIGFLTATVSGIAAIALLVGGIGIMNIMLVSVTERTREIGIRKAIGAKPRVILLQFLVEAVILSIFGGMIGLFIGGMISLGIVKALGLPFIISKGVIALAFIFSTTIGIIFGVYPANKASKLDPIEALRYE</sequence>
<dbReference type="EMBL" id="FNFP01000001">
    <property type="protein sequence ID" value="SDJ93748.1"/>
    <property type="molecule type" value="Genomic_DNA"/>
</dbReference>
<evidence type="ECO:0000256" key="1">
    <source>
        <dbReference type="ARBA" id="ARBA00004651"/>
    </source>
</evidence>
<dbReference type="Proteomes" id="UP000198718">
    <property type="component" value="Unassembled WGS sequence"/>
</dbReference>
<evidence type="ECO:0000259" key="9">
    <source>
        <dbReference type="Pfam" id="PF12704"/>
    </source>
</evidence>
<dbReference type="PANTHER" id="PTHR30572:SF4">
    <property type="entry name" value="ABC TRANSPORTER PERMEASE YTRF"/>
    <property type="match status" value="1"/>
</dbReference>